<dbReference type="InterPro" id="IPR006580">
    <property type="entry name" value="Znf_TTF"/>
</dbReference>
<dbReference type="AlphaFoldDB" id="A0AAD4UZ01"/>
<feature type="region of interest" description="Disordered" evidence="1">
    <location>
        <begin position="1"/>
        <end position="35"/>
    </location>
</feature>
<comment type="caution">
    <text evidence="3">The sequence shown here is derived from an EMBL/GenBank/DDBJ whole genome shotgun (WGS) entry which is preliminary data.</text>
</comment>
<accession>A0AAD4UZ01</accession>
<proteinExistence type="predicted"/>
<feature type="compositionally biased region" description="Low complexity" evidence="1">
    <location>
        <begin position="11"/>
        <end position="24"/>
    </location>
</feature>
<dbReference type="PANTHER" id="PTHR45749">
    <property type="match status" value="1"/>
</dbReference>
<dbReference type="Proteomes" id="UP001054821">
    <property type="component" value="Chromosome 8"/>
</dbReference>
<keyword evidence="4" id="KW-1185">Reference proteome</keyword>
<protein>
    <recommendedName>
        <fullName evidence="2">TTF-type domain-containing protein</fullName>
    </recommendedName>
</protein>
<dbReference type="InterPro" id="IPR025398">
    <property type="entry name" value="DUF4371"/>
</dbReference>
<organism evidence="3 4">
    <name type="scientific">Prunus dulcis</name>
    <name type="common">Almond</name>
    <name type="synonym">Amygdalus dulcis</name>
    <dbReference type="NCBI Taxonomy" id="3755"/>
    <lineage>
        <taxon>Eukaryota</taxon>
        <taxon>Viridiplantae</taxon>
        <taxon>Streptophyta</taxon>
        <taxon>Embryophyta</taxon>
        <taxon>Tracheophyta</taxon>
        <taxon>Spermatophyta</taxon>
        <taxon>Magnoliopsida</taxon>
        <taxon>eudicotyledons</taxon>
        <taxon>Gunneridae</taxon>
        <taxon>Pentapetalae</taxon>
        <taxon>rosids</taxon>
        <taxon>fabids</taxon>
        <taxon>Rosales</taxon>
        <taxon>Rosaceae</taxon>
        <taxon>Amygdaloideae</taxon>
        <taxon>Amygdaleae</taxon>
        <taxon>Prunus</taxon>
    </lineage>
</organism>
<evidence type="ECO:0000259" key="2">
    <source>
        <dbReference type="SMART" id="SM00597"/>
    </source>
</evidence>
<dbReference type="PANTHER" id="PTHR45749:SF36">
    <property type="entry name" value="ZINC FINGER MYM-TYPE PROTEIN 1-LIKE"/>
    <property type="match status" value="1"/>
</dbReference>
<evidence type="ECO:0000313" key="3">
    <source>
        <dbReference type="EMBL" id="KAI5314848.1"/>
    </source>
</evidence>
<gene>
    <name evidence="3" type="ORF">L3X38_044024</name>
</gene>
<sequence length="211" mass="24425">MERYFKRRFASTTSSSDNVGSSSSRDVDISRDVDSSKESELQDILANLIADPGLRPQMLEYDPNIRDEVRRAYLQKGPCQPKDHTFPQTDLSGYDRRFNVKWFDEFDWLEYSISKDAAFCLYCYLFKSNFRIGQGCSDAFTEMGFRNWKKKDKIRQHVGPVGTSLDCVRFLLRQGLPFRGHDESDTSSNKGNYLELLQFLADHDEKVKAVV</sequence>
<name>A0AAD4UZ01_PRUDU</name>
<evidence type="ECO:0000256" key="1">
    <source>
        <dbReference type="SAM" id="MobiDB-lite"/>
    </source>
</evidence>
<dbReference type="SMART" id="SM00597">
    <property type="entry name" value="ZnF_TTF"/>
    <property type="match status" value="1"/>
</dbReference>
<evidence type="ECO:0000313" key="4">
    <source>
        <dbReference type="Proteomes" id="UP001054821"/>
    </source>
</evidence>
<reference evidence="3 4" key="1">
    <citation type="journal article" date="2022" name="G3 (Bethesda)">
        <title>Whole-genome sequence and methylome profiling of the almond [Prunus dulcis (Mill.) D.A. Webb] cultivar 'Nonpareil'.</title>
        <authorList>
            <person name="D'Amico-Willman K.M."/>
            <person name="Ouma W.Z."/>
            <person name="Meulia T."/>
            <person name="Sideli G.M."/>
            <person name="Gradziel T.M."/>
            <person name="Fresnedo-Ramirez J."/>
        </authorList>
    </citation>
    <scope>NUCLEOTIDE SEQUENCE [LARGE SCALE GENOMIC DNA]</scope>
    <source>
        <strain evidence="3">Clone GOH B32 T37-40</strain>
    </source>
</reference>
<feature type="compositionally biased region" description="Basic and acidic residues" evidence="1">
    <location>
        <begin position="25"/>
        <end position="35"/>
    </location>
</feature>
<dbReference type="EMBL" id="JAJFAZ020000008">
    <property type="protein sequence ID" value="KAI5314848.1"/>
    <property type="molecule type" value="Genomic_DNA"/>
</dbReference>
<feature type="domain" description="TTF-type" evidence="2">
    <location>
        <begin position="94"/>
        <end position="183"/>
    </location>
</feature>
<dbReference type="Pfam" id="PF14291">
    <property type="entry name" value="DUF4371"/>
    <property type="match status" value="1"/>
</dbReference>